<dbReference type="EMBL" id="JAGSPA010000001">
    <property type="protein sequence ID" value="MBV7255873.1"/>
    <property type="molecule type" value="Genomic_DNA"/>
</dbReference>
<evidence type="ECO:0000313" key="2">
    <source>
        <dbReference type="Proteomes" id="UP000722336"/>
    </source>
</evidence>
<keyword evidence="2" id="KW-1185">Reference proteome</keyword>
<dbReference type="RefSeq" id="WP_218444266.1">
    <property type="nucleotide sequence ID" value="NZ_JAGSPA010000001.1"/>
</dbReference>
<proteinExistence type="predicted"/>
<protein>
    <submittedName>
        <fullName evidence="1">Response regulator transcription factor</fullName>
    </submittedName>
</protein>
<sequence length="267" mass="30626">MLESIQIRPLTKRRLTGELYTRDPKTEARLCELCAMSRDELIERASVSRRNDPNYVPSECLMYFIRNSREDNTEAWFERLFRILAERVLRALPREGVSGGKTASLTNLAIRDRVFGRFVELLSLDRTSGSDKLDYFEVRFDGALASLRRDAQEQAWREENRSAALEYDTETGELSEEVERAAGSFDLTEAPEIDDPDYRSRWEAAIDTLPKEQMRIIQMLREGIPIDSKDPDTVTIAKALGKSEKTIRTHRNKAFAALREALSGDDQ</sequence>
<comment type="caution">
    <text evidence="1">The sequence shown here is derived from an EMBL/GenBank/DDBJ whole genome shotgun (WGS) entry which is preliminary data.</text>
</comment>
<organism evidence="1 2">
    <name type="scientific">Pacificimonas pallii</name>
    <dbReference type="NCBI Taxonomy" id="2827236"/>
    <lineage>
        <taxon>Bacteria</taxon>
        <taxon>Pseudomonadati</taxon>
        <taxon>Pseudomonadota</taxon>
        <taxon>Alphaproteobacteria</taxon>
        <taxon>Sphingomonadales</taxon>
        <taxon>Sphingosinicellaceae</taxon>
        <taxon>Pacificimonas</taxon>
    </lineage>
</organism>
<name>A0ABS6SCP5_9SPHN</name>
<accession>A0ABS6SCP5</accession>
<reference evidence="1 2" key="1">
    <citation type="submission" date="2021-04" db="EMBL/GenBank/DDBJ databases">
        <authorList>
            <person name="Pira H."/>
            <person name="Risdian C."/>
            <person name="Wink J."/>
        </authorList>
    </citation>
    <scope>NUCLEOTIDE SEQUENCE [LARGE SCALE GENOMIC DNA]</scope>
    <source>
        <strain evidence="1 2">WHA3</strain>
    </source>
</reference>
<dbReference type="Proteomes" id="UP000722336">
    <property type="component" value="Unassembled WGS sequence"/>
</dbReference>
<evidence type="ECO:0000313" key="1">
    <source>
        <dbReference type="EMBL" id="MBV7255873.1"/>
    </source>
</evidence>
<gene>
    <name evidence="1" type="ORF">KCG44_03640</name>
</gene>